<dbReference type="FunFam" id="3.90.70.10:FF:000072">
    <property type="entry name" value="Cysteine proteinase"/>
    <property type="match status" value="1"/>
</dbReference>
<accession>A0A9P1H8R3</accession>
<evidence type="ECO:0000313" key="7">
    <source>
        <dbReference type="Proteomes" id="UP000838763"/>
    </source>
</evidence>
<dbReference type="InterPro" id="IPR022684">
    <property type="entry name" value="Calpain_cysteine_protease"/>
</dbReference>
<protein>
    <recommendedName>
        <fullName evidence="5">Calpain catalytic domain-containing protein</fullName>
    </recommendedName>
</protein>
<dbReference type="AlphaFoldDB" id="A0A9P1H8R3"/>
<dbReference type="Pfam" id="PF00648">
    <property type="entry name" value="Peptidase_C2"/>
    <property type="match status" value="1"/>
</dbReference>
<gene>
    <name evidence="6" type="ORF">PPNO1_LOCUS7636</name>
</gene>
<feature type="active site" evidence="2 3">
    <location>
        <position position="343"/>
    </location>
</feature>
<dbReference type="PROSITE" id="PS00139">
    <property type="entry name" value="THIOL_PROTEASE_CYS"/>
    <property type="match status" value="1"/>
</dbReference>
<dbReference type="PROSITE" id="PS50203">
    <property type="entry name" value="CALPAIN_CAT"/>
    <property type="match status" value="1"/>
</dbReference>
<dbReference type="PANTHER" id="PTHR10183:SF397">
    <property type="entry name" value="CALPAIN CATALYTIC DOMAIN-CONTAINING PROTEIN"/>
    <property type="match status" value="1"/>
</dbReference>
<sequence length="727" mass="82653">MHGYSSSEESEDPKRPKAAPSSSSTSNDQKKKKKKKPPPQATINRIWKKLQASQPTIPLAVLPAVEECRRKVRKIIKECRRVNTRYRDPGWDLDWDLKMEKGNCLNYLGHETYEVGYPPSSSANLPKAVKRVHEIFENPTFMKSVSSSEIVQGSIGNCWAVAALSALADVKDGIQQLCVEYDTRVGIYGFVFYRDGEWVYSIIDDKLYLKSPNWDCPSLQRQLLTQIDREDIELHYRKTYQTGSKALFFGKNKDQNETWLPLLEKAYAKAHGDYASLIGGWIGEGLEDMTGGVTTELLASDILDTDAFWDDELSKVNKEFMFGCSTGLLDGGYGSRDGITERHAYGVMDARTLKSGQRLVKLRNPWGKARKGVWEGAWGDGSKEWTTDVQQELGHQFGNDSVFWISYEDLLSKYQHFDRTRLFRENDWGCCQRWIGVDVPWKASYHEKFHIKLTKDSPLVLVLSQLDRRYFKGLEGQYNFRLQFRVHEQGHLGAEDYIVRSHGNYLMTRSVSIEIPDMPAGNYTVYILVTAERNTDKPSVDEVVKRECKKRVENEKLAQVGYAYDLAHSKAHHHIEKVREMRKTANQNKASGCRMSERRKQWERRRAERTIKRKQLDKNEAKKARLLAERDAAHRKTVEEHNEAEAQTSEDASSSSDDQEEQPAKAVVTKTEETVPAAAAQATPTEEKSTDNAEPAASKEEDQPSTDKPATFEAKKGEGSSALPLGA</sequence>
<dbReference type="GO" id="GO:0004198">
    <property type="term" value="F:calcium-dependent cysteine-type endopeptidase activity"/>
    <property type="evidence" value="ECO:0007669"/>
    <property type="project" value="InterPro"/>
</dbReference>
<dbReference type="PRINTS" id="PR00704">
    <property type="entry name" value="CALPAIN"/>
</dbReference>
<reference evidence="6" key="1">
    <citation type="submission" date="2022-11" db="EMBL/GenBank/DDBJ databases">
        <authorList>
            <person name="Scott C."/>
            <person name="Bruce N."/>
        </authorList>
    </citation>
    <scope>NUCLEOTIDE SEQUENCE</scope>
</reference>
<evidence type="ECO:0000259" key="5">
    <source>
        <dbReference type="PROSITE" id="PS50203"/>
    </source>
</evidence>
<feature type="region of interest" description="Disordered" evidence="4">
    <location>
        <begin position="1"/>
        <end position="42"/>
    </location>
</feature>
<dbReference type="Proteomes" id="UP000838763">
    <property type="component" value="Unassembled WGS sequence"/>
</dbReference>
<dbReference type="SMART" id="SM00230">
    <property type="entry name" value="CysPc"/>
    <property type="match status" value="1"/>
</dbReference>
<dbReference type="InterPro" id="IPR038765">
    <property type="entry name" value="Papain-like_cys_pep_sf"/>
</dbReference>
<dbReference type="OrthoDB" id="424753at2759"/>
<feature type="active site" evidence="2 3">
    <location>
        <position position="364"/>
    </location>
</feature>
<keyword evidence="3" id="KW-0645">Protease</keyword>
<feature type="compositionally biased region" description="Low complexity" evidence="4">
    <location>
        <begin position="674"/>
        <end position="684"/>
    </location>
</feature>
<dbReference type="InterPro" id="IPR001300">
    <property type="entry name" value="Peptidase_C2_calpain_cat"/>
</dbReference>
<feature type="compositionally biased region" description="Basic and acidic residues" evidence="4">
    <location>
        <begin position="685"/>
        <end position="702"/>
    </location>
</feature>
<evidence type="ECO:0000256" key="3">
    <source>
        <dbReference type="PROSITE-ProRule" id="PRU00239"/>
    </source>
</evidence>
<dbReference type="GO" id="GO:0006508">
    <property type="term" value="P:proteolysis"/>
    <property type="evidence" value="ECO:0007669"/>
    <property type="project" value="UniProtKB-KW"/>
</dbReference>
<feature type="compositionally biased region" description="Low complexity" evidence="4">
    <location>
        <begin position="645"/>
        <end position="656"/>
    </location>
</feature>
<proteinExistence type="inferred from homology"/>
<comment type="similarity">
    <text evidence="1">Belongs to the peptidase C2 family.</text>
</comment>
<dbReference type="SUPFAM" id="SSF54001">
    <property type="entry name" value="Cysteine proteinases"/>
    <property type="match status" value="1"/>
</dbReference>
<dbReference type="InterPro" id="IPR000169">
    <property type="entry name" value="Pept_cys_AS"/>
</dbReference>
<dbReference type="PANTHER" id="PTHR10183">
    <property type="entry name" value="CALPAIN"/>
    <property type="match status" value="1"/>
</dbReference>
<evidence type="ECO:0000256" key="4">
    <source>
        <dbReference type="SAM" id="MobiDB-lite"/>
    </source>
</evidence>
<feature type="domain" description="Calpain catalytic" evidence="5">
    <location>
        <begin position="130"/>
        <end position="423"/>
    </location>
</feature>
<keyword evidence="3" id="KW-0378">Hydrolase</keyword>
<evidence type="ECO:0000256" key="1">
    <source>
        <dbReference type="ARBA" id="ARBA00007623"/>
    </source>
</evidence>
<dbReference type="Gene3D" id="3.90.70.10">
    <property type="entry name" value="Cysteine proteinases"/>
    <property type="match status" value="1"/>
</dbReference>
<evidence type="ECO:0000256" key="2">
    <source>
        <dbReference type="PIRSR" id="PIRSR622684-1"/>
    </source>
</evidence>
<feature type="compositionally biased region" description="Basic and acidic residues" evidence="4">
    <location>
        <begin position="595"/>
        <end position="644"/>
    </location>
</feature>
<keyword evidence="3" id="KW-0788">Thiol protease</keyword>
<dbReference type="EMBL" id="CALLCH030000017">
    <property type="protein sequence ID" value="CAI4218040.1"/>
    <property type="molecule type" value="Genomic_DNA"/>
</dbReference>
<feature type="non-terminal residue" evidence="6">
    <location>
        <position position="727"/>
    </location>
</feature>
<keyword evidence="7" id="KW-1185">Reference proteome</keyword>
<feature type="active site" evidence="2 3">
    <location>
        <position position="158"/>
    </location>
</feature>
<feature type="region of interest" description="Disordered" evidence="4">
    <location>
        <begin position="582"/>
        <end position="727"/>
    </location>
</feature>
<name>A0A9P1H8R3_9PEZI</name>
<organism evidence="6 7">
    <name type="scientific">Parascedosporium putredinis</name>
    <dbReference type="NCBI Taxonomy" id="1442378"/>
    <lineage>
        <taxon>Eukaryota</taxon>
        <taxon>Fungi</taxon>
        <taxon>Dikarya</taxon>
        <taxon>Ascomycota</taxon>
        <taxon>Pezizomycotina</taxon>
        <taxon>Sordariomycetes</taxon>
        <taxon>Hypocreomycetidae</taxon>
        <taxon>Microascales</taxon>
        <taxon>Microascaceae</taxon>
        <taxon>Parascedosporium</taxon>
    </lineage>
</organism>
<evidence type="ECO:0000313" key="6">
    <source>
        <dbReference type="EMBL" id="CAI4218040.1"/>
    </source>
</evidence>
<comment type="caution">
    <text evidence="6">The sequence shown here is derived from an EMBL/GenBank/DDBJ whole genome shotgun (WGS) entry which is preliminary data.</text>
</comment>